<reference evidence="2" key="1">
    <citation type="journal article" date="2023" name="Science">
        <title>Genome structures resolve the early diversification of teleost fishes.</title>
        <authorList>
            <person name="Parey E."/>
            <person name="Louis A."/>
            <person name="Montfort J."/>
            <person name="Bouchez O."/>
            <person name="Roques C."/>
            <person name="Iampietro C."/>
            <person name="Lluch J."/>
            <person name="Castinel A."/>
            <person name="Donnadieu C."/>
            <person name="Desvignes T."/>
            <person name="Floi Bucao C."/>
            <person name="Jouanno E."/>
            <person name="Wen M."/>
            <person name="Mejri S."/>
            <person name="Dirks R."/>
            <person name="Jansen H."/>
            <person name="Henkel C."/>
            <person name="Chen W.J."/>
            <person name="Zahm M."/>
            <person name="Cabau C."/>
            <person name="Klopp C."/>
            <person name="Thompson A.W."/>
            <person name="Robinson-Rechavi M."/>
            <person name="Braasch I."/>
            <person name="Lecointre G."/>
            <person name="Bobe J."/>
            <person name="Postlethwait J.H."/>
            <person name="Berthelot C."/>
            <person name="Roest Crollius H."/>
            <person name="Guiguen Y."/>
        </authorList>
    </citation>
    <scope>NUCLEOTIDE SEQUENCE</scope>
    <source>
        <strain evidence="2">NC1722</strain>
    </source>
</reference>
<evidence type="ECO:0000313" key="3">
    <source>
        <dbReference type="Proteomes" id="UP001221898"/>
    </source>
</evidence>
<dbReference type="Proteomes" id="UP001221898">
    <property type="component" value="Unassembled WGS sequence"/>
</dbReference>
<feature type="compositionally biased region" description="Polar residues" evidence="1">
    <location>
        <begin position="149"/>
        <end position="162"/>
    </location>
</feature>
<accession>A0AAD7T3N1</accession>
<proteinExistence type="predicted"/>
<evidence type="ECO:0000313" key="2">
    <source>
        <dbReference type="EMBL" id="KAJ8413590.1"/>
    </source>
</evidence>
<feature type="compositionally biased region" description="Acidic residues" evidence="1">
    <location>
        <begin position="249"/>
        <end position="259"/>
    </location>
</feature>
<protein>
    <submittedName>
        <fullName evidence="2">Uncharacterized protein</fullName>
    </submittedName>
</protein>
<dbReference type="EMBL" id="JAINUG010000015">
    <property type="protein sequence ID" value="KAJ8413590.1"/>
    <property type="molecule type" value="Genomic_DNA"/>
</dbReference>
<comment type="caution">
    <text evidence="2">The sequence shown here is derived from an EMBL/GenBank/DDBJ whole genome shotgun (WGS) entry which is preliminary data.</text>
</comment>
<gene>
    <name evidence="2" type="ORF">AAFF_G00080970</name>
</gene>
<organism evidence="2 3">
    <name type="scientific">Aldrovandia affinis</name>
    <dbReference type="NCBI Taxonomy" id="143900"/>
    <lineage>
        <taxon>Eukaryota</taxon>
        <taxon>Metazoa</taxon>
        <taxon>Chordata</taxon>
        <taxon>Craniata</taxon>
        <taxon>Vertebrata</taxon>
        <taxon>Euteleostomi</taxon>
        <taxon>Actinopterygii</taxon>
        <taxon>Neopterygii</taxon>
        <taxon>Teleostei</taxon>
        <taxon>Notacanthiformes</taxon>
        <taxon>Halosauridae</taxon>
        <taxon>Aldrovandia</taxon>
    </lineage>
</organism>
<feature type="region of interest" description="Disordered" evidence="1">
    <location>
        <begin position="241"/>
        <end position="277"/>
    </location>
</feature>
<feature type="region of interest" description="Disordered" evidence="1">
    <location>
        <begin position="116"/>
        <end position="193"/>
    </location>
</feature>
<name>A0AAD7T3N1_9TELE</name>
<sequence>MSSFYIVNSVAKKLRIPFLETTIAAYLSSTGELVRLVSSASRLIETVEIIALAGGLADPSKAKNSRTNVCGEIDIFLPPIQNRRETKRNSQFKRRVKARPSGSRVDVCCRTAVPQRKGGTLRQGTAGAGSSSERTRGTGEGEGSAGTGDAQSHTESCRTCQETDTEKGPSLELGNRGGSAVAHSKDPNGEEDSVCVLEERGAAPVESEVRVVSSATPSLEGQNGEAERHSLLRCCLALSGDTDSSIDQSDSEDESEDVESTFTGNVSEETAELTVPH</sequence>
<dbReference type="AlphaFoldDB" id="A0AAD7T3N1"/>
<evidence type="ECO:0000256" key="1">
    <source>
        <dbReference type="SAM" id="MobiDB-lite"/>
    </source>
</evidence>
<keyword evidence="3" id="KW-1185">Reference proteome</keyword>